<accession>A0A816YAI2</accession>
<name>A0A816YAI2_BRANA</name>
<evidence type="ECO:0000313" key="1">
    <source>
        <dbReference type="EMBL" id="CAF2158193.1"/>
    </source>
</evidence>
<organism evidence="1">
    <name type="scientific">Brassica napus</name>
    <name type="common">Rape</name>
    <dbReference type="NCBI Taxonomy" id="3708"/>
    <lineage>
        <taxon>Eukaryota</taxon>
        <taxon>Viridiplantae</taxon>
        <taxon>Streptophyta</taxon>
        <taxon>Embryophyta</taxon>
        <taxon>Tracheophyta</taxon>
        <taxon>Spermatophyta</taxon>
        <taxon>Magnoliopsida</taxon>
        <taxon>eudicotyledons</taxon>
        <taxon>Gunneridae</taxon>
        <taxon>Pentapetalae</taxon>
        <taxon>rosids</taxon>
        <taxon>malvids</taxon>
        <taxon>Brassicales</taxon>
        <taxon>Brassicaceae</taxon>
        <taxon>Brassiceae</taxon>
        <taxon>Brassica</taxon>
    </lineage>
</organism>
<reference evidence="1" key="1">
    <citation type="submission" date="2021-01" db="EMBL/GenBank/DDBJ databases">
        <authorList>
            <consortium name="Genoscope - CEA"/>
            <person name="William W."/>
        </authorList>
    </citation>
    <scope>NUCLEOTIDE SEQUENCE</scope>
</reference>
<dbReference type="EMBL" id="HG994361">
    <property type="protein sequence ID" value="CAF2158193.1"/>
    <property type="molecule type" value="Genomic_DNA"/>
</dbReference>
<dbReference type="Proteomes" id="UP001295469">
    <property type="component" value="Chromosome A07"/>
</dbReference>
<gene>
    <name evidence="1" type="ORF">DARMORV10_A07P06840.1</name>
</gene>
<sequence>MGQLVKIEVGDWERGGPGIVRAKYKLDQILLPTKPVLLTYDFSEYTTTSGEYTFPPVEIKADGDVEMFMAVRVEHGGLELYITFGDRDVSLYRRQRMEEDEVKQDEVVMRPPERRQH</sequence>
<feature type="non-terminal residue" evidence="1">
    <location>
        <position position="117"/>
    </location>
</feature>
<proteinExistence type="predicted"/>
<dbReference type="AlphaFoldDB" id="A0A816YAI2"/>
<protein>
    <submittedName>
        <fullName evidence="1">(rape) hypothetical protein</fullName>
    </submittedName>
</protein>